<evidence type="ECO:0000256" key="1">
    <source>
        <dbReference type="SAM" id="MobiDB-lite"/>
    </source>
</evidence>
<dbReference type="EMBL" id="KI913135">
    <property type="protein sequence ID" value="ETV76816.1"/>
    <property type="molecule type" value="Genomic_DNA"/>
</dbReference>
<protein>
    <submittedName>
        <fullName evidence="2">Uncharacterized protein</fullName>
    </submittedName>
</protein>
<feature type="compositionally biased region" description="Polar residues" evidence="1">
    <location>
        <begin position="39"/>
        <end position="50"/>
    </location>
</feature>
<dbReference type="AlphaFoldDB" id="W4GBZ8"/>
<feature type="region of interest" description="Disordered" evidence="1">
    <location>
        <begin position="1"/>
        <end position="71"/>
    </location>
</feature>
<accession>W4GBZ8</accession>
<dbReference type="RefSeq" id="XP_009833728.1">
    <property type="nucleotide sequence ID" value="XM_009835426.1"/>
</dbReference>
<feature type="compositionally biased region" description="Basic and acidic residues" evidence="1">
    <location>
        <begin position="56"/>
        <end position="71"/>
    </location>
</feature>
<dbReference type="STRING" id="112090.W4GBZ8"/>
<proteinExistence type="predicted"/>
<dbReference type="GeneID" id="20811260"/>
<evidence type="ECO:0000313" key="2">
    <source>
        <dbReference type="EMBL" id="ETV76816.1"/>
    </source>
</evidence>
<name>W4GBZ8_APHAT</name>
<sequence>MDQEPCEEPSPASDMSSAAHAALDDGRLPHIATPKDVTGTVSPTASTIASSPVVARDAKEVHEEPPCKKQRLDAEEVTVDSLLSMSNPLTRPLPSEQNVAMPTTGTIPPPPLDNALQATAQPITRTMPIPSPADISPTPHSPVAIVDKPPQSASLSPMLQPHSVVSTDLTEHIAASTSSYSSSELPCDTSTNEVASVVVAPLPSIFDTCDVLPSTTPFIPSFAPKDTDSRTLSAPSILDPACHPTSPPPPPTTTVDTELPALGATIDVSPSSQAPCVGVDTSLTVPAGATAFVSLAPGPPASDPSATSMQHDTLDGGAMTLPHPKLALLHPKLALLNPKLALLHPKLALLHPKLTLPHPKLTLLHPKLALLNPKLALLHPKLALLNPKVTLPHPKLALLHPKLALLVRQISFLWREGG</sequence>
<reference evidence="2" key="1">
    <citation type="submission" date="2013-12" db="EMBL/GenBank/DDBJ databases">
        <title>The Genome Sequence of Aphanomyces astaci APO3.</title>
        <authorList>
            <consortium name="The Broad Institute Genomics Platform"/>
            <person name="Russ C."/>
            <person name="Tyler B."/>
            <person name="van West P."/>
            <person name="Dieguez-Uribeondo J."/>
            <person name="Young S.K."/>
            <person name="Zeng Q."/>
            <person name="Gargeya S."/>
            <person name="Fitzgerald M."/>
            <person name="Abouelleil A."/>
            <person name="Alvarado L."/>
            <person name="Chapman S.B."/>
            <person name="Gainer-Dewar J."/>
            <person name="Goldberg J."/>
            <person name="Griggs A."/>
            <person name="Gujja S."/>
            <person name="Hansen M."/>
            <person name="Howarth C."/>
            <person name="Imamovic A."/>
            <person name="Ireland A."/>
            <person name="Larimer J."/>
            <person name="McCowan C."/>
            <person name="Murphy C."/>
            <person name="Pearson M."/>
            <person name="Poon T.W."/>
            <person name="Priest M."/>
            <person name="Roberts A."/>
            <person name="Saif S."/>
            <person name="Shea T."/>
            <person name="Sykes S."/>
            <person name="Wortman J."/>
            <person name="Nusbaum C."/>
            <person name="Birren B."/>
        </authorList>
    </citation>
    <scope>NUCLEOTIDE SEQUENCE [LARGE SCALE GENOMIC DNA]</scope>
    <source>
        <strain evidence="2">APO3</strain>
    </source>
</reference>
<organism evidence="2">
    <name type="scientific">Aphanomyces astaci</name>
    <name type="common">Crayfish plague agent</name>
    <dbReference type="NCBI Taxonomy" id="112090"/>
    <lineage>
        <taxon>Eukaryota</taxon>
        <taxon>Sar</taxon>
        <taxon>Stramenopiles</taxon>
        <taxon>Oomycota</taxon>
        <taxon>Saprolegniomycetes</taxon>
        <taxon>Saprolegniales</taxon>
        <taxon>Verrucalvaceae</taxon>
        <taxon>Aphanomyces</taxon>
    </lineage>
</organism>
<dbReference type="VEuPathDB" id="FungiDB:H257_09264"/>
<gene>
    <name evidence="2" type="ORF">H257_09264</name>
</gene>